<proteinExistence type="predicted"/>
<keyword evidence="2" id="KW-1185">Reference proteome</keyword>
<evidence type="ECO:0000313" key="1">
    <source>
        <dbReference type="EMBL" id="MBC9132012.1"/>
    </source>
</evidence>
<dbReference type="InterPro" id="IPR029058">
    <property type="entry name" value="AB_hydrolase_fold"/>
</dbReference>
<dbReference type="PANTHER" id="PTHR11440">
    <property type="entry name" value="LECITHIN-CHOLESTEROL ACYLTRANSFERASE-RELATED"/>
    <property type="match status" value="1"/>
</dbReference>
<reference evidence="1 2" key="1">
    <citation type="submission" date="2020-06" db="EMBL/GenBank/DDBJ databases">
        <title>Frischella cerana isolated from Apis cerana gut homogenate.</title>
        <authorList>
            <person name="Wolter L.A."/>
            <person name="Suenami S."/>
            <person name="Miyazaki R."/>
        </authorList>
    </citation>
    <scope>NUCLEOTIDE SEQUENCE [LARGE SCALE GENOMIC DNA]</scope>
    <source>
        <strain evidence="1 2">Ac13</strain>
    </source>
</reference>
<accession>A0ABR7R0P1</accession>
<evidence type="ECO:0000313" key="2">
    <source>
        <dbReference type="Proteomes" id="UP000651208"/>
    </source>
</evidence>
<dbReference type="SUPFAM" id="SSF53474">
    <property type="entry name" value="alpha/beta-Hydrolases"/>
    <property type="match status" value="1"/>
</dbReference>
<evidence type="ECO:0008006" key="3">
    <source>
        <dbReference type="Google" id="ProtNLM"/>
    </source>
</evidence>
<organism evidence="1 2">
    <name type="scientific">Frischella japonica</name>
    <dbReference type="NCBI Taxonomy" id="2741544"/>
    <lineage>
        <taxon>Bacteria</taxon>
        <taxon>Pseudomonadati</taxon>
        <taxon>Pseudomonadota</taxon>
        <taxon>Gammaproteobacteria</taxon>
        <taxon>Orbales</taxon>
        <taxon>Orbaceae</taxon>
        <taxon>Frischella</taxon>
    </lineage>
</organism>
<comment type="caution">
    <text evidence="1">The sequence shown here is derived from an EMBL/GenBank/DDBJ whole genome shotgun (WGS) entry which is preliminary data.</text>
</comment>
<dbReference type="RefSeq" id="WP_187756456.1">
    <property type="nucleotide sequence ID" value="NZ_JABURY010000024.1"/>
</dbReference>
<dbReference type="Proteomes" id="UP000651208">
    <property type="component" value="Unassembled WGS sequence"/>
</dbReference>
<protein>
    <recommendedName>
        <fullName evidence="3">PGAP1-like protein</fullName>
    </recommendedName>
</protein>
<dbReference type="Gene3D" id="3.40.50.1820">
    <property type="entry name" value="alpha/beta hydrolase"/>
    <property type="match status" value="1"/>
</dbReference>
<name>A0ABR7R0P1_9GAMM</name>
<gene>
    <name evidence="1" type="ORF">FcAc13_11945</name>
</gene>
<dbReference type="EMBL" id="JABURY010000024">
    <property type="protein sequence ID" value="MBC9132012.1"/>
    <property type="molecule type" value="Genomic_DNA"/>
</dbReference>
<sequence>MSNKKPQQSFQYNTVPTSDNTQNTLFLEKGRLIVPIIFIPGVMGSNLKVKPKNIKKQKAKKVWRLDSHLSVLGWALPYYGNAKARKLELAPDKTAVDDRGKIIEASDDASDRKVAQIKHHYDTQLHLLGNDKSRQNEVRQLKRERRQKIDEAIKNTTENRLFGSRQERGWGTVGFFSYGEFLDELQTSLFDQSGSIPAKINELVNKSPLFSLDDGAKTTLFFKDKKDIEHCKQFYFPVHAMGYNWLKSNEDSAMALKELVDVTLPRYYQKRGKFYGKVIIITHSMGGLVSRCYTQALGGEDKVLGVIHGVQPATGAVAAYTRMKRGTEVNSGFFGKPVAAITENVLGKDAAEMTAVCAQAPGPLQLLPTPEYGMEWLNIIDANGNPISYFSPENPDIYNDIYLAKDKWWCVCEPHLINPLNSDHNEEQMKVDWYKYESIMIKKVKTFNSAIANQYHPNTYAFFGIENEEEQIKMSALTYQTAQWQGKNISSHKEPATNHIGDQRRLNLKELKGSRTLKNGDISEKYTLLPADGNGDGTVPQRSGEIPIKYLTARMHFSVEHEPAYQKDESQDFTLRAIIDIVKKVPLA</sequence>